<accession>A0A7S4PK47</accession>
<keyword evidence="2" id="KW-1133">Transmembrane helix</keyword>
<feature type="compositionally biased region" description="Basic and acidic residues" evidence="1">
    <location>
        <begin position="377"/>
        <end position="386"/>
    </location>
</feature>
<feature type="transmembrane region" description="Helical" evidence="2">
    <location>
        <begin position="100"/>
        <end position="122"/>
    </location>
</feature>
<evidence type="ECO:0000256" key="2">
    <source>
        <dbReference type="SAM" id="Phobius"/>
    </source>
</evidence>
<keyword evidence="2" id="KW-0812">Transmembrane</keyword>
<sequence length="392" mass="43893">MQVGEVEGKCLARAKDYFEWCGNNPTQQIIATFIPTGSQHVFPPDEEVEEAIIQEETQDPAGEKSEEAKEKAKAERNVEASTSLSKVLLHFSQMATVDNLMYTFAAIVAAAFVRLLLSLWSLCLQCWRSLESRFLCRKIDWTLPDRQKLISESSSDKWKKERLGIELEGIVYEVAQGVRKEQESKLQARLVPKALKAIKALVDKYKPSNVFIIGFSPSSSDQARLLQWLDDVGFFGSTSCVSDVGHVWLLDSRARVNQAKEVVETLKLTSLLSTSSKLAEALSADMHIDVFLFGHADKSQGKEVNQGEEKVKQGAKRILPLSKLPLAWGELLQEEKIPSIHLVDWDEPKAGRQEQGNSSSGTDSKKAAGEEDTTIFFDRRQRDAPLRRNPKS</sequence>
<organism evidence="3">
    <name type="scientific">Guillardia theta</name>
    <name type="common">Cryptophyte</name>
    <name type="synonym">Cryptomonas phi</name>
    <dbReference type="NCBI Taxonomy" id="55529"/>
    <lineage>
        <taxon>Eukaryota</taxon>
        <taxon>Cryptophyceae</taxon>
        <taxon>Pyrenomonadales</taxon>
        <taxon>Geminigeraceae</taxon>
        <taxon>Guillardia</taxon>
    </lineage>
</organism>
<evidence type="ECO:0000256" key="1">
    <source>
        <dbReference type="SAM" id="MobiDB-lite"/>
    </source>
</evidence>
<evidence type="ECO:0000313" key="3">
    <source>
        <dbReference type="EMBL" id="CAE2337541.1"/>
    </source>
</evidence>
<keyword evidence="2" id="KW-0472">Membrane</keyword>
<protein>
    <submittedName>
        <fullName evidence="3">Uncharacterized protein</fullName>
    </submittedName>
</protein>
<reference evidence="3" key="1">
    <citation type="submission" date="2021-01" db="EMBL/GenBank/DDBJ databases">
        <authorList>
            <person name="Corre E."/>
            <person name="Pelletier E."/>
            <person name="Niang G."/>
            <person name="Scheremetjew M."/>
            <person name="Finn R."/>
            <person name="Kale V."/>
            <person name="Holt S."/>
            <person name="Cochrane G."/>
            <person name="Meng A."/>
            <person name="Brown T."/>
            <person name="Cohen L."/>
        </authorList>
    </citation>
    <scope>NUCLEOTIDE SEQUENCE</scope>
    <source>
        <strain evidence="3">CCMP 2712</strain>
    </source>
</reference>
<name>A0A7S4PK47_GUITH</name>
<gene>
    <name evidence="3" type="ORF">GTHE00462_LOCUS37105</name>
</gene>
<dbReference type="EMBL" id="HBKN01047553">
    <property type="protein sequence ID" value="CAE2337541.1"/>
    <property type="molecule type" value="Transcribed_RNA"/>
</dbReference>
<feature type="compositionally biased region" description="Basic and acidic residues" evidence="1">
    <location>
        <begin position="343"/>
        <end position="352"/>
    </location>
</feature>
<dbReference type="AlphaFoldDB" id="A0A7S4PK47"/>
<proteinExistence type="predicted"/>
<feature type="region of interest" description="Disordered" evidence="1">
    <location>
        <begin position="343"/>
        <end position="392"/>
    </location>
</feature>